<feature type="region of interest" description="Disordered" evidence="1">
    <location>
        <begin position="219"/>
        <end position="239"/>
    </location>
</feature>
<evidence type="ECO:0000313" key="4">
    <source>
        <dbReference type="Proteomes" id="UP000076580"/>
    </source>
</evidence>
<feature type="domain" description="ZW10 C-terminal helical" evidence="2">
    <location>
        <begin position="721"/>
        <end position="866"/>
    </location>
</feature>
<dbReference type="RefSeq" id="XP_040656619.1">
    <property type="nucleotide sequence ID" value="XM_040801586.1"/>
</dbReference>
<protein>
    <submittedName>
        <fullName evidence="3">Is centromere binding protein at prophase</fullName>
    </submittedName>
</protein>
<dbReference type="EMBL" id="LAYC01000002">
    <property type="protein sequence ID" value="KYK57267.1"/>
    <property type="molecule type" value="Genomic_DNA"/>
</dbReference>
<sequence>MATVAPAQQLSDAILDFSLCSKFPEDIAELPPVSDTDLQPAIDGLSRTKHELESQLHRINEETRDDVSSWVKNAKTLQEDIIRSKTIANEIVRQSEAPDISGEAIQDAEATAEFLNREVQYTRQLSDILRRICTANQLLSKVEIARNERRILDSLRLLEQSWAALDEVGVSKTCRVMRILDLRSFELKSDVHDIVSNAWKVLVRVDVDAGKVTIYDAIDGMQTPPRPSDPKCRSHASTSGENLNLSEAVVGLKAYKEVDERMEQLWRNLDAAIVSPRMTSSTTSMPAIKASADELQLDGQSDTSAISLLLDLERVFVFLARKLPSDLIKSLSDIMMAELVPKIVRRWLNPAVPSSLAGISKFQDMVQHANRFCAALEENGYSGFDELVTWAGKAHLTWLERCREDALDTVRTKLTAGIGKSKQVEKVERHMVSVAEGMELATTGAGAAADTNEWGEDWGESWDDEGNEQSTEEPPPPAAETATAGEAGGGPADEDGADAWGWGDDTTEKPAQASEPHDEEDAGAEAWGWDDDGATTEPPVPEPKPPKMTADKARKEQTRELILKETYNISSMPEPVLALVVAILEDGAALTRGEEEYSLVASTAPGLFSLPTFALALFRAISPHYYSLDAGGNMFLYNDAMYIAEKLSEFAASWKDREDLTRRARSMLRLDNDIKTLQSFANRSYGNEMNIQKTVLQDLLGGSQSLMQQDEMESSIESGTARIRTLAATWEPILARSVWSQAIGSLADALATRLITDILDMSSIGQEEAYRVAKLIASATELDDLFLPSKLGGTEATEDEVPATAQYAPNWLRLKYLSEVLQSNLNEVKFLWLESELSLYFTVDEVVELINASFEDNGRTRETIKEIQSKPQPMLGREA</sequence>
<dbReference type="GO" id="GO:0005737">
    <property type="term" value="C:cytoplasm"/>
    <property type="evidence" value="ECO:0007669"/>
    <property type="project" value="GOC"/>
</dbReference>
<dbReference type="InterPro" id="IPR055148">
    <property type="entry name" value="ZW10_C_2"/>
</dbReference>
<feature type="compositionally biased region" description="Acidic residues" evidence="1">
    <location>
        <begin position="517"/>
        <end position="534"/>
    </location>
</feature>
<dbReference type="InParanoid" id="A0A151GJJ3"/>
<dbReference type="GO" id="GO:1990423">
    <property type="term" value="C:RZZ complex"/>
    <property type="evidence" value="ECO:0007669"/>
    <property type="project" value="TreeGrafter"/>
</dbReference>
<name>A0A151GJJ3_DRECN</name>
<comment type="caution">
    <text evidence="3">The sequence shown here is derived from an EMBL/GenBank/DDBJ whole genome shotgun (WGS) entry which is preliminary data.</text>
</comment>
<evidence type="ECO:0000256" key="1">
    <source>
        <dbReference type="SAM" id="MobiDB-lite"/>
    </source>
</evidence>
<dbReference type="InterPro" id="IPR046362">
    <property type="entry name" value="Zw10/DSL1_C_sf"/>
</dbReference>
<dbReference type="Proteomes" id="UP000076580">
    <property type="component" value="Chromosome 02"/>
</dbReference>
<keyword evidence="4" id="KW-1185">Reference proteome</keyword>
<evidence type="ECO:0000259" key="2">
    <source>
        <dbReference type="Pfam" id="PF22766"/>
    </source>
</evidence>
<organism evidence="3 4">
    <name type="scientific">Drechmeria coniospora</name>
    <name type="common">Nematophagous fungus</name>
    <name type="synonym">Meria coniospora</name>
    <dbReference type="NCBI Taxonomy" id="98403"/>
    <lineage>
        <taxon>Eukaryota</taxon>
        <taxon>Fungi</taxon>
        <taxon>Dikarya</taxon>
        <taxon>Ascomycota</taxon>
        <taxon>Pezizomycotina</taxon>
        <taxon>Sordariomycetes</taxon>
        <taxon>Hypocreomycetidae</taxon>
        <taxon>Hypocreales</taxon>
        <taxon>Ophiocordycipitaceae</taxon>
        <taxon>Drechmeria</taxon>
    </lineage>
</organism>
<dbReference type="Pfam" id="PF22766">
    <property type="entry name" value="ZW10_C2"/>
    <property type="match status" value="1"/>
</dbReference>
<reference evidence="3 4" key="1">
    <citation type="journal article" date="2016" name="Sci. Rep.">
        <title>Insights into Adaptations to a Near-Obligate Nematode Endoparasitic Lifestyle from the Finished Genome of Drechmeria coniospora.</title>
        <authorList>
            <person name="Zhang L."/>
            <person name="Zhou Z."/>
            <person name="Guo Q."/>
            <person name="Fokkens L."/>
            <person name="Miskei M."/>
            <person name="Pocsi I."/>
            <person name="Zhang W."/>
            <person name="Chen M."/>
            <person name="Wang L."/>
            <person name="Sun Y."/>
            <person name="Donzelli B.G."/>
            <person name="Gibson D.M."/>
            <person name="Nelson D.R."/>
            <person name="Luo J.G."/>
            <person name="Rep M."/>
            <person name="Liu H."/>
            <person name="Yang S."/>
            <person name="Wang J."/>
            <person name="Krasnoff S.B."/>
            <person name="Xu Y."/>
            <person name="Molnar I."/>
            <person name="Lin M."/>
        </authorList>
    </citation>
    <scope>NUCLEOTIDE SEQUENCE [LARGE SCALE GENOMIC DNA]</scope>
    <source>
        <strain evidence="3 4">ARSEF 6962</strain>
    </source>
</reference>
<dbReference type="GeneID" id="63716917"/>
<accession>A0A151GJJ3</accession>
<gene>
    <name evidence="3" type="ORF">DCS_04274</name>
</gene>
<feature type="region of interest" description="Disordered" evidence="1">
    <location>
        <begin position="441"/>
        <end position="556"/>
    </location>
</feature>
<dbReference type="STRING" id="98403.A0A151GJJ3"/>
<proteinExistence type="predicted"/>
<evidence type="ECO:0000313" key="3">
    <source>
        <dbReference type="EMBL" id="KYK57267.1"/>
    </source>
</evidence>
<feature type="compositionally biased region" description="Acidic residues" evidence="1">
    <location>
        <begin position="453"/>
        <end position="471"/>
    </location>
</feature>
<dbReference type="AlphaFoldDB" id="A0A151GJJ3"/>
<dbReference type="GO" id="GO:0007094">
    <property type="term" value="P:mitotic spindle assembly checkpoint signaling"/>
    <property type="evidence" value="ECO:0007669"/>
    <property type="project" value="TreeGrafter"/>
</dbReference>
<dbReference type="PANTHER" id="PTHR12205">
    <property type="entry name" value="CENTROMERE/KINETOCHORE PROTEIN ZW10"/>
    <property type="match status" value="1"/>
</dbReference>
<dbReference type="Gene3D" id="1.10.357.150">
    <property type="match status" value="1"/>
</dbReference>
<dbReference type="PANTHER" id="PTHR12205:SF0">
    <property type="entry name" value="CENTROMERE_KINETOCHORE PROTEIN ZW10 HOMOLOG"/>
    <property type="match status" value="1"/>
</dbReference>
<dbReference type="GO" id="GO:0006888">
    <property type="term" value="P:endoplasmic reticulum to Golgi vesicle-mediated transport"/>
    <property type="evidence" value="ECO:0007669"/>
    <property type="project" value="TreeGrafter"/>
</dbReference>